<dbReference type="PROSITE" id="PS00092">
    <property type="entry name" value="N6_MTASE"/>
    <property type="match status" value="1"/>
</dbReference>
<keyword evidence="3" id="KW-1185">Reference proteome</keyword>
<proteinExistence type="inferred from homology"/>
<dbReference type="InterPro" id="IPR002052">
    <property type="entry name" value="DNA_methylase_N6_adenine_CS"/>
</dbReference>
<sequence>MDSLPNSLEPEIVVIFQEVQIGNKKFKSNLIHTPFSTPNIENKKRNKKVKQNPTLYKKYEALKSLFTEDQVMVSKLYDIFQSTNLDFGLNFESSMKEEQNSFNSAIVPSFDFLEFGKLSDKTLHFLNSDEEFKVKTLQDLGAQGNIDFSLLFNHIIKNTSDEPQIISIFEDKFIIPKRANFLLSDISKLEPLINFSKYDFIILDPPWKNKSVRRSKQYNVMDCYDLFKIPMKELALGVVAIWVTNNPKFCKFVKNKLFPDWHLELIGEWFWLKVTTAGEWVFNLQETDNRKPYERIIIGKVKDYASEKISYKAIPYHLGIVSVPGKHSRKPNLSDIFNKYFSSDDDVNKLEMFARNLTEGYTSWGNECLKFNNLSYYTDVIR</sequence>
<name>A0AAD5U1S0_9FUNG</name>
<dbReference type="GO" id="GO:0008168">
    <property type="term" value="F:methyltransferase activity"/>
    <property type="evidence" value="ECO:0007669"/>
    <property type="project" value="UniProtKB-KW"/>
</dbReference>
<dbReference type="GO" id="GO:0003676">
    <property type="term" value="F:nucleic acid binding"/>
    <property type="evidence" value="ECO:0007669"/>
    <property type="project" value="InterPro"/>
</dbReference>
<dbReference type="PANTHER" id="PTHR12829:SF4">
    <property type="entry name" value="N(6)-ADENINE-SPECIFIC METHYLTRANSFERASE METTL4"/>
    <property type="match status" value="1"/>
</dbReference>
<keyword evidence="2" id="KW-0489">Methyltransferase</keyword>
<dbReference type="GO" id="GO:0032259">
    <property type="term" value="P:methylation"/>
    <property type="evidence" value="ECO:0007669"/>
    <property type="project" value="UniProtKB-KW"/>
</dbReference>
<dbReference type="EMBL" id="JADGJW010000220">
    <property type="protein sequence ID" value="KAJ3221598.1"/>
    <property type="molecule type" value="Genomic_DNA"/>
</dbReference>
<dbReference type="Pfam" id="PF05063">
    <property type="entry name" value="MT-A70"/>
    <property type="match status" value="1"/>
</dbReference>
<dbReference type="AlphaFoldDB" id="A0AAD5U1S0"/>
<dbReference type="GO" id="GO:0005634">
    <property type="term" value="C:nucleus"/>
    <property type="evidence" value="ECO:0007669"/>
    <property type="project" value="TreeGrafter"/>
</dbReference>
<evidence type="ECO:0000313" key="2">
    <source>
        <dbReference type="EMBL" id="KAJ3221598.1"/>
    </source>
</evidence>
<evidence type="ECO:0000256" key="1">
    <source>
        <dbReference type="PROSITE-ProRule" id="PRU00489"/>
    </source>
</evidence>
<dbReference type="PROSITE" id="PS51143">
    <property type="entry name" value="MT_A70"/>
    <property type="match status" value="1"/>
</dbReference>
<dbReference type="Proteomes" id="UP001211065">
    <property type="component" value="Unassembled WGS sequence"/>
</dbReference>
<protein>
    <submittedName>
        <fullName evidence="2">Methyltransferase-like protein 4</fullName>
    </submittedName>
</protein>
<keyword evidence="2" id="KW-0808">Transferase</keyword>
<evidence type="ECO:0000313" key="3">
    <source>
        <dbReference type="Proteomes" id="UP001211065"/>
    </source>
</evidence>
<gene>
    <name evidence="2" type="primary">METTL4</name>
    <name evidence="2" type="ORF">HK099_003358</name>
</gene>
<accession>A0AAD5U1S0</accession>
<organism evidence="2 3">
    <name type="scientific">Clydaea vesicula</name>
    <dbReference type="NCBI Taxonomy" id="447962"/>
    <lineage>
        <taxon>Eukaryota</taxon>
        <taxon>Fungi</taxon>
        <taxon>Fungi incertae sedis</taxon>
        <taxon>Chytridiomycota</taxon>
        <taxon>Chytridiomycota incertae sedis</taxon>
        <taxon>Chytridiomycetes</taxon>
        <taxon>Lobulomycetales</taxon>
        <taxon>Lobulomycetaceae</taxon>
        <taxon>Clydaea</taxon>
    </lineage>
</organism>
<comment type="similarity">
    <text evidence="1">Belongs to the MT-A70-like family.</text>
</comment>
<comment type="caution">
    <text evidence="2">The sequence shown here is derived from an EMBL/GenBank/DDBJ whole genome shotgun (WGS) entry which is preliminary data.</text>
</comment>
<dbReference type="PANTHER" id="PTHR12829">
    <property type="entry name" value="N6-ADENOSINE-METHYLTRANSFERASE"/>
    <property type="match status" value="1"/>
</dbReference>
<reference evidence="2" key="1">
    <citation type="submission" date="2020-05" db="EMBL/GenBank/DDBJ databases">
        <title>Phylogenomic resolution of chytrid fungi.</title>
        <authorList>
            <person name="Stajich J.E."/>
            <person name="Amses K."/>
            <person name="Simmons R."/>
            <person name="Seto K."/>
            <person name="Myers J."/>
            <person name="Bonds A."/>
            <person name="Quandt C.A."/>
            <person name="Barry K."/>
            <person name="Liu P."/>
            <person name="Grigoriev I."/>
            <person name="Longcore J.E."/>
            <person name="James T.Y."/>
        </authorList>
    </citation>
    <scope>NUCLEOTIDE SEQUENCE</scope>
    <source>
        <strain evidence="2">JEL0476</strain>
    </source>
</reference>
<dbReference type="InterPro" id="IPR007757">
    <property type="entry name" value="MT-A70-like"/>
</dbReference>